<comment type="caution">
    <text evidence="2">The sequence shown here is derived from an EMBL/GenBank/DDBJ whole genome shotgun (WGS) entry which is preliminary data.</text>
</comment>
<evidence type="ECO:0000313" key="2">
    <source>
        <dbReference type="EMBL" id="MCH91873.1"/>
    </source>
</evidence>
<accession>A0A392MX36</accession>
<protein>
    <submittedName>
        <fullName evidence="2">Uncharacterized protein</fullName>
    </submittedName>
</protein>
<evidence type="ECO:0000313" key="3">
    <source>
        <dbReference type="Proteomes" id="UP000265520"/>
    </source>
</evidence>
<dbReference type="EMBL" id="LXQA010021348">
    <property type="protein sequence ID" value="MCH91873.1"/>
    <property type="molecule type" value="Genomic_DNA"/>
</dbReference>
<sequence>HRGGRGQLETTNPVNFNRFGNNQRIRYPENHPHSATTEARHNQAPRNSTRPKDNKSVDTDAVEVQPETMNPANLNRFGKQSAIQKSRKPTHTRQQPNHHHHHHEDSRAESTSQTPRNSTRPIVKTMTMSQNTKKTQTGIEKTSKTTTTTRLSP</sequence>
<feature type="compositionally biased region" description="Low complexity" evidence="1">
    <location>
        <begin position="135"/>
        <end position="153"/>
    </location>
</feature>
<feature type="compositionally biased region" description="Polar residues" evidence="1">
    <location>
        <begin position="8"/>
        <end position="24"/>
    </location>
</feature>
<organism evidence="2 3">
    <name type="scientific">Trifolium medium</name>
    <dbReference type="NCBI Taxonomy" id="97028"/>
    <lineage>
        <taxon>Eukaryota</taxon>
        <taxon>Viridiplantae</taxon>
        <taxon>Streptophyta</taxon>
        <taxon>Embryophyta</taxon>
        <taxon>Tracheophyta</taxon>
        <taxon>Spermatophyta</taxon>
        <taxon>Magnoliopsida</taxon>
        <taxon>eudicotyledons</taxon>
        <taxon>Gunneridae</taxon>
        <taxon>Pentapetalae</taxon>
        <taxon>rosids</taxon>
        <taxon>fabids</taxon>
        <taxon>Fabales</taxon>
        <taxon>Fabaceae</taxon>
        <taxon>Papilionoideae</taxon>
        <taxon>50 kb inversion clade</taxon>
        <taxon>NPAAA clade</taxon>
        <taxon>Hologalegina</taxon>
        <taxon>IRL clade</taxon>
        <taxon>Trifolieae</taxon>
        <taxon>Trifolium</taxon>
    </lineage>
</organism>
<feature type="region of interest" description="Disordered" evidence="1">
    <location>
        <begin position="1"/>
        <end position="153"/>
    </location>
</feature>
<name>A0A392MX36_9FABA</name>
<proteinExistence type="predicted"/>
<feature type="compositionally biased region" description="Polar residues" evidence="1">
    <location>
        <begin position="109"/>
        <end position="134"/>
    </location>
</feature>
<feature type="compositionally biased region" description="Basic residues" evidence="1">
    <location>
        <begin position="85"/>
        <end position="102"/>
    </location>
</feature>
<dbReference type="Proteomes" id="UP000265520">
    <property type="component" value="Unassembled WGS sequence"/>
</dbReference>
<feature type="non-terminal residue" evidence="2">
    <location>
        <position position="1"/>
    </location>
</feature>
<reference evidence="2 3" key="1">
    <citation type="journal article" date="2018" name="Front. Plant Sci.">
        <title>Red Clover (Trifolium pratense) and Zigzag Clover (T. medium) - A Picture of Genomic Similarities and Differences.</title>
        <authorList>
            <person name="Dluhosova J."/>
            <person name="Istvanek J."/>
            <person name="Nedelnik J."/>
            <person name="Repkova J."/>
        </authorList>
    </citation>
    <scope>NUCLEOTIDE SEQUENCE [LARGE SCALE GENOMIC DNA]</scope>
    <source>
        <strain evidence="3">cv. 10/8</strain>
        <tissue evidence="2">Leaf</tissue>
    </source>
</reference>
<evidence type="ECO:0000256" key="1">
    <source>
        <dbReference type="SAM" id="MobiDB-lite"/>
    </source>
</evidence>
<gene>
    <name evidence="2" type="ORF">A2U01_0012804</name>
</gene>
<keyword evidence="3" id="KW-1185">Reference proteome</keyword>
<dbReference type="AlphaFoldDB" id="A0A392MX36"/>